<keyword evidence="2" id="KW-0479">Metal-binding</keyword>
<evidence type="ECO:0000256" key="6">
    <source>
        <dbReference type="SAM" id="Coils"/>
    </source>
</evidence>
<gene>
    <name evidence="9" type="ORF">ASZ90_005124</name>
</gene>
<keyword evidence="3" id="KW-0378">Hydrolase</keyword>
<dbReference type="GO" id="GO:0003723">
    <property type="term" value="F:RNA binding"/>
    <property type="evidence" value="ECO:0007669"/>
    <property type="project" value="UniProtKB-KW"/>
</dbReference>
<dbReference type="GO" id="GO:0006364">
    <property type="term" value="P:rRNA processing"/>
    <property type="evidence" value="ECO:0007669"/>
    <property type="project" value="TreeGrafter"/>
</dbReference>
<evidence type="ECO:0000256" key="2">
    <source>
        <dbReference type="ARBA" id="ARBA00022723"/>
    </source>
</evidence>
<dbReference type="InterPro" id="IPR003029">
    <property type="entry name" value="S1_domain"/>
</dbReference>
<dbReference type="InterPro" id="IPR004659">
    <property type="entry name" value="RNase_E/G"/>
</dbReference>
<evidence type="ECO:0000256" key="4">
    <source>
        <dbReference type="ARBA" id="ARBA00022842"/>
    </source>
</evidence>
<dbReference type="GO" id="GO:0004540">
    <property type="term" value="F:RNA nuclease activity"/>
    <property type="evidence" value="ECO:0007669"/>
    <property type="project" value="InterPro"/>
</dbReference>
<dbReference type="SUPFAM" id="SSF50249">
    <property type="entry name" value="Nucleic acid-binding proteins"/>
    <property type="match status" value="1"/>
</dbReference>
<dbReference type="AlphaFoldDB" id="A0A0W8FWF7"/>
<comment type="caution">
    <text evidence="9">The sequence shown here is derived from an EMBL/GenBank/DDBJ whole genome shotgun (WGS) entry which is preliminary data.</text>
</comment>
<keyword evidence="5" id="KW-0694">RNA-binding</keyword>
<evidence type="ECO:0000256" key="7">
    <source>
        <dbReference type="SAM" id="MobiDB-lite"/>
    </source>
</evidence>
<dbReference type="NCBIfam" id="TIGR00757">
    <property type="entry name" value="RNaseEG"/>
    <property type="match status" value="1"/>
</dbReference>
<dbReference type="PANTHER" id="PTHR30001">
    <property type="entry name" value="RIBONUCLEASE"/>
    <property type="match status" value="1"/>
</dbReference>
<dbReference type="Gene3D" id="3.40.1260.20">
    <property type="entry name" value="Ribonuclease E, catalytic domain"/>
    <property type="match status" value="1"/>
</dbReference>
<dbReference type="SMART" id="SM00316">
    <property type="entry name" value="S1"/>
    <property type="match status" value="1"/>
</dbReference>
<evidence type="ECO:0000259" key="8">
    <source>
        <dbReference type="SMART" id="SM00316"/>
    </source>
</evidence>
<evidence type="ECO:0000313" key="9">
    <source>
        <dbReference type="EMBL" id="KUG25054.1"/>
    </source>
</evidence>
<dbReference type="Pfam" id="PF10150">
    <property type="entry name" value="RNase_E_G"/>
    <property type="match status" value="1"/>
</dbReference>
<sequence>MRKEIIINSSSSQTRVAITEDGNLVDFFVENPEKQRMVGNIYLGKIARVLPGIRAAFIDIGLKHDAFLHFSDIGDRLEALQSMLDDDDDKDIDDEDDDESPQRKQQPKQEHSTPKLHKGQDILIQIIKEPVKDKGVRVASSLSLPGRFCVLLPFDTKIGVSKKISDFRERKRLRRIAREILPENCGLIIRTAAKDQSDKHLASDLKYLVKTWKTIEEEAKSSKPPKMVYNDVSTTRSVIRDLFTEEVNKVFIDSKKIFKEIRDYVQFIQPELVEKVVYYKESQPIFEAFKIEEQIKQLLGRKVQLPSGGHIVIEHTEAMIVIDVNSGRYAAKKEQELNSLKTDLEAAREIVRQLRLRDIGGLIVVDFIDLEDDKNRKKIYDELRKEFKKDRAKIAMLPMTDFGLMQITRQRVRENIMQSVNEVCPYCLGTGLLTKKSHMIHEIEDWIKKYKNNGNEKKLILKVHPSLGAKLKEGLFSTLFKLQSKYFIKLKLIEDNKMSPQEYQFISASTEKEITENVK</sequence>
<dbReference type="EMBL" id="LNQE01000776">
    <property type="protein sequence ID" value="KUG25054.1"/>
    <property type="molecule type" value="Genomic_DNA"/>
</dbReference>
<accession>A0A0W8FWF7</accession>
<dbReference type="PANTHER" id="PTHR30001:SF0">
    <property type="entry name" value="RIBONUCLEASE G"/>
    <property type="match status" value="1"/>
</dbReference>
<comment type="cofactor">
    <cofactor evidence="1">
        <name>Mg(2+)</name>
        <dbReference type="ChEBI" id="CHEBI:18420"/>
    </cofactor>
</comment>
<organism evidence="9">
    <name type="scientific">hydrocarbon metagenome</name>
    <dbReference type="NCBI Taxonomy" id="938273"/>
    <lineage>
        <taxon>unclassified sequences</taxon>
        <taxon>metagenomes</taxon>
        <taxon>ecological metagenomes</taxon>
    </lineage>
</organism>
<evidence type="ECO:0000256" key="5">
    <source>
        <dbReference type="ARBA" id="ARBA00022884"/>
    </source>
</evidence>
<dbReference type="InterPro" id="IPR012340">
    <property type="entry name" value="NA-bd_OB-fold"/>
</dbReference>
<dbReference type="Gene3D" id="2.40.50.140">
    <property type="entry name" value="Nucleic acid-binding proteins"/>
    <property type="match status" value="1"/>
</dbReference>
<evidence type="ECO:0000256" key="3">
    <source>
        <dbReference type="ARBA" id="ARBA00022801"/>
    </source>
</evidence>
<feature type="domain" description="S1 motif" evidence="8">
    <location>
        <begin position="37"/>
        <end position="141"/>
    </location>
</feature>
<dbReference type="GO" id="GO:0046872">
    <property type="term" value="F:metal ion binding"/>
    <property type="evidence" value="ECO:0007669"/>
    <property type="project" value="UniProtKB-KW"/>
</dbReference>
<dbReference type="InterPro" id="IPR019307">
    <property type="entry name" value="RNA-bd_AU-1/RNase_E/G"/>
</dbReference>
<protein>
    <submittedName>
        <fullName evidence="9">Cytoplasmic axial filament protein cafa and ribonuclease g</fullName>
    </submittedName>
</protein>
<keyword evidence="6" id="KW-0175">Coiled coil</keyword>
<name>A0A0W8FWF7_9ZZZZ</name>
<evidence type="ECO:0000256" key="1">
    <source>
        <dbReference type="ARBA" id="ARBA00001946"/>
    </source>
</evidence>
<reference evidence="9" key="1">
    <citation type="journal article" date="2015" name="Proc. Natl. Acad. Sci. U.S.A.">
        <title>Networks of energetic and metabolic interactions define dynamics in microbial communities.</title>
        <authorList>
            <person name="Embree M."/>
            <person name="Liu J.K."/>
            <person name="Al-Bassam M.M."/>
            <person name="Zengler K."/>
        </authorList>
    </citation>
    <scope>NUCLEOTIDE SEQUENCE</scope>
</reference>
<feature type="coiled-coil region" evidence="6">
    <location>
        <begin position="330"/>
        <end position="357"/>
    </location>
</feature>
<dbReference type="GO" id="GO:0016787">
    <property type="term" value="F:hydrolase activity"/>
    <property type="evidence" value="ECO:0007669"/>
    <property type="project" value="UniProtKB-KW"/>
</dbReference>
<feature type="region of interest" description="Disordered" evidence="7">
    <location>
        <begin position="86"/>
        <end position="116"/>
    </location>
</feature>
<proteinExistence type="predicted"/>
<keyword evidence="4" id="KW-0460">Magnesium</keyword>
<dbReference type="GO" id="GO:0005737">
    <property type="term" value="C:cytoplasm"/>
    <property type="evidence" value="ECO:0007669"/>
    <property type="project" value="TreeGrafter"/>
</dbReference>
<dbReference type="CDD" id="cd04453">
    <property type="entry name" value="S1_RNase_E"/>
    <property type="match status" value="1"/>
</dbReference>
<feature type="compositionally biased region" description="Acidic residues" evidence="7">
    <location>
        <begin position="86"/>
        <end position="99"/>
    </location>
</feature>